<feature type="region of interest" description="Disordered" evidence="1">
    <location>
        <begin position="354"/>
        <end position="375"/>
    </location>
</feature>
<evidence type="ECO:0000259" key="2">
    <source>
        <dbReference type="Pfam" id="PF21311"/>
    </source>
</evidence>
<accession>A0A6J7HPM8</accession>
<proteinExistence type="predicted"/>
<feature type="compositionally biased region" description="Pro residues" evidence="1">
    <location>
        <begin position="1"/>
        <end position="10"/>
    </location>
</feature>
<sequence length="487" mass="52335">MSPTRPVPRTPRPRPRPRRARLRPGLAALVAAAALGLPASASAGPLLPAGTFDPAAPSSYYPELLDTALKGSNAMQGFAFDEEARQIYVLQTVTGEKPQGNLWLNRLSYSGKLLDSMKLEGFGHGVSMGLHNHGGAVWLFVESASKSSGGEDGKGSRVARVVYHGGTTVRSGTSAALDVTPPGTADNAPRPTVDPVTGQLVVRYGERAGVWGFKRVPIEDAIVGRWDRLVTLGTTPTKGEPRPGDTDQEVVSQGYAFAGETAYLYYGDSYDHVAKPGDAYVRFVPMRANKLVRGTIGGVKVLPDMPFREPEGIAVQVNPGGPPRLVFGLASDPVTSPDQTRRYANFAYQEGFRPGPVPEPAPAPEPAPVPAPAPPPVAAPAPAAAIVLRAKRLNRNRVVRTRRIPISIGGADVAAEVRVYATHGRRLTRIYRATRTVRTAQRTVTLRISKGQARRLRRSSGRVRLTISARVAGQPTKRRHVTIPRRR</sequence>
<organism evidence="3">
    <name type="scientific">freshwater metagenome</name>
    <dbReference type="NCBI Taxonomy" id="449393"/>
    <lineage>
        <taxon>unclassified sequences</taxon>
        <taxon>metagenomes</taxon>
        <taxon>ecological metagenomes</taxon>
    </lineage>
</organism>
<feature type="domain" description="P68 RBP/TagC-like beta-propeller" evidence="2">
    <location>
        <begin position="75"/>
        <end position="319"/>
    </location>
</feature>
<feature type="region of interest" description="Disordered" evidence="1">
    <location>
        <begin position="1"/>
        <end position="21"/>
    </location>
</feature>
<feature type="compositionally biased region" description="Basic residues" evidence="1">
    <location>
        <begin position="11"/>
        <end position="21"/>
    </location>
</feature>
<evidence type="ECO:0000313" key="3">
    <source>
        <dbReference type="EMBL" id="CAB4918110.1"/>
    </source>
</evidence>
<evidence type="ECO:0000256" key="1">
    <source>
        <dbReference type="SAM" id="MobiDB-lite"/>
    </source>
</evidence>
<dbReference type="Pfam" id="PF21311">
    <property type="entry name" value="Phage_RBD_prop"/>
    <property type="match status" value="1"/>
</dbReference>
<dbReference type="EMBL" id="CAFBMK010000092">
    <property type="protein sequence ID" value="CAB4918110.1"/>
    <property type="molecule type" value="Genomic_DNA"/>
</dbReference>
<gene>
    <name evidence="3" type="ORF">UFOPK3564_01685</name>
</gene>
<reference evidence="3" key="1">
    <citation type="submission" date="2020-05" db="EMBL/GenBank/DDBJ databases">
        <authorList>
            <person name="Chiriac C."/>
            <person name="Salcher M."/>
            <person name="Ghai R."/>
            <person name="Kavagutti S V."/>
        </authorList>
    </citation>
    <scope>NUCLEOTIDE SEQUENCE</scope>
</reference>
<dbReference type="AlphaFoldDB" id="A0A6J7HPM8"/>
<dbReference type="InterPro" id="IPR048799">
    <property type="entry name" value="P68_RBP_TagC-like_beta-prop"/>
</dbReference>
<feature type="compositionally biased region" description="Pro residues" evidence="1">
    <location>
        <begin position="355"/>
        <end position="375"/>
    </location>
</feature>
<protein>
    <submittedName>
        <fullName evidence="3">Unannotated protein</fullName>
    </submittedName>
</protein>
<name>A0A6J7HPM8_9ZZZZ</name>